<dbReference type="Proteomes" id="UP000612585">
    <property type="component" value="Unassembled WGS sequence"/>
</dbReference>
<proteinExistence type="predicted"/>
<dbReference type="InterPro" id="IPR043504">
    <property type="entry name" value="Peptidase_S1_PA_chymotrypsin"/>
</dbReference>
<dbReference type="PANTHER" id="PTHR36234:SF5">
    <property type="entry name" value="LYSYL ENDOPEPTIDASE"/>
    <property type="match status" value="1"/>
</dbReference>
<sequence length="403" mass="43511">MRRTFGLAVALCALIGAAGVTGVSLADTQPNAVVQTPVSEAVKLPRIGAVESVTGVLERRGRLVPTEKTLTYRYPGASYVKLHFNRATLRPGDRVVVADPTGTESYAYTAEDLAADPWAMSISGDTATVRLEQGSYDPLGLRTRLSGLGIGVDQVARGFQESVGDGAPEGPTQKKNREESICRGSDEKLDAVCYRSSHPVQYQKSKAVARLLINGVELCTAWRIGQGNRMLTNNHCTSSGSDVRRTEVWFNFECVQCSGSATRRVTKVYGDQLLANDGTLDYALFSVQNFGAVSQYGYLEFDLSQHRTGEELYIPQHPRGQPTSIAMDDPGERSGTCAIDDPRYNGYDEATDVSYFCDTDGGSSGSPVISATTHKVVALHHFGGCPNSGVRVDLINRDIAKLL</sequence>
<evidence type="ECO:0008006" key="5">
    <source>
        <dbReference type="Google" id="ProtNLM"/>
    </source>
</evidence>
<evidence type="ECO:0000256" key="2">
    <source>
        <dbReference type="SAM" id="SignalP"/>
    </source>
</evidence>
<feature type="region of interest" description="Disordered" evidence="1">
    <location>
        <begin position="161"/>
        <end position="181"/>
    </location>
</feature>
<accession>A0A8J4DZE0</accession>
<comment type="caution">
    <text evidence="3">The sequence shown here is derived from an EMBL/GenBank/DDBJ whole genome shotgun (WGS) entry which is preliminary data.</text>
</comment>
<dbReference type="Gene3D" id="2.40.10.10">
    <property type="entry name" value="Trypsin-like serine proteases"/>
    <property type="match status" value="2"/>
</dbReference>
<keyword evidence="4" id="KW-1185">Reference proteome</keyword>
<dbReference type="PANTHER" id="PTHR36234">
    <property type="entry name" value="LYSYL ENDOPEPTIDASE"/>
    <property type="match status" value="1"/>
</dbReference>
<evidence type="ECO:0000256" key="1">
    <source>
        <dbReference type="SAM" id="MobiDB-lite"/>
    </source>
</evidence>
<dbReference type="EMBL" id="BOPG01000009">
    <property type="protein sequence ID" value="GIJ53952.1"/>
    <property type="molecule type" value="Genomic_DNA"/>
</dbReference>
<dbReference type="RefSeq" id="WP_203988462.1">
    <property type="nucleotide sequence ID" value="NZ_BOPG01000009.1"/>
</dbReference>
<feature type="chain" id="PRO_5035182899" description="Trypsin-like peptidase domain-containing protein" evidence="2">
    <location>
        <begin position="27"/>
        <end position="403"/>
    </location>
</feature>
<protein>
    <recommendedName>
        <fullName evidence="5">Trypsin-like peptidase domain-containing protein</fullName>
    </recommendedName>
</protein>
<feature type="signal peptide" evidence="2">
    <location>
        <begin position="1"/>
        <end position="26"/>
    </location>
</feature>
<evidence type="ECO:0000313" key="3">
    <source>
        <dbReference type="EMBL" id="GIJ53952.1"/>
    </source>
</evidence>
<dbReference type="SUPFAM" id="SSF50494">
    <property type="entry name" value="Trypsin-like serine proteases"/>
    <property type="match status" value="1"/>
</dbReference>
<dbReference type="Pfam" id="PF13365">
    <property type="entry name" value="Trypsin_2"/>
    <property type="match status" value="1"/>
</dbReference>
<dbReference type="InterPro" id="IPR009003">
    <property type="entry name" value="Peptidase_S1_PA"/>
</dbReference>
<keyword evidence="2" id="KW-0732">Signal</keyword>
<gene>
    <name evidence="3" type="ORF">Vau01_014680</name>
</gene>
<organism evidence="3 4">
    <name type="scientific">Virgisporangium aurantiacum</name>
    <dbReference type="NCBI Taxonomy" id="175570"/>
    <lineage>
        <taxon>Bacteria</taxon>
        <taxon>Bacillati</taxon>
        <taxon>Actinomycetota</taxon>
        <taxon>Actinomycetes</taxon>
        <taxon>Micromonosporales</taxon>
        <taxon>Micromonosporaceae</taxon>
        <taxon>Virgisporangium</taxon>
    </lineage>
</organism>
<reference evidence="3" key="1">
    <citation type="submission" date="2021-01" db="EMBL/GenBank/DDBJ databases">
        <title>Whole genome shotgun sequence of Virgisporangium aurantiacum NBRC 16421.</title>
        <authorList>
            <person name="Komaki H."/>
            <person name="Tamura T."/>
        </authorList>
    </citation>
    <scope>NUCLEOTIDE SEQUENCE</scope>
    <source>
        <strain evidence="3">NBRC 16421</strain>
    </source>
</reference>
<name>A0A8J4DZE0_9ACTN</name>
<dbReference type="AlphaFoldDB" id="A0A8J4DZE0"/>
<evidence type="ECO:0000313" key="4">
    <source>
        <dbReference type="Proteomes" id="UP000612585"/>
    </source>
</evidence>